<accession>A0AAX1PMY1</accession>
<dbReference type="AlphaFoldDB" id="A0AAX1PMY1"/>
<proteinExistence type="predicted"/>
<evidence type="ECO:0000313" key="2">
    <source>
        <dbReference type="Proteomes" id="UP000249422"/>
    </source>
</evidence>
<reference evidence="1 2" key="1">
    <citation type="submission" date="2018-06" db="EMBL/GenBank/DDBJ databases">
        <title>Freshwater and sediment microbial communities from various areas in North America, analyzing microbe dynamics in response to fracking.</title>
        <authorList>
            <person name="Lamendella R."/>
        </authorList>
    </citation>
    <scope>NUCLEOTIDE SEQUENCE [LARGE SCALE GENOMIC DNA]</scope>
    <source>
        <strain evidence="1 2">17</strain>
    </source>
</reference>
<gene>
    <name evidence="1" type="ORF">DEU50_101123</name>
</gene>
<evidence type="ECO:0000313" key="1">
    <source>
        <dbReference type="EMBL" id="RAJ09396.1"/>
    </source>
</evidence>
<name>A0AAX1PMY1_AERSA</name>
<sequence length="44" mass="4927">MSTCATDRLFKHAMTKAMNRLHSVKAGKYITGCACVPHSIYQVR</sequence>
<protein>
    <submittedName>
        <fullName evidence="1">Uncharacterized protein</fullName>
    </submittedName>
</protein>
<dbReference type="EMBL" id="QLLM01000001">
    <property type="protein sequence ID" value="RAJ09396.1"/>
    <property type="molecule type" value="Genomic_DNA"/>
</dbReference>
<comment type="caution">
    <text evidence="1">The sequence shown here is derived from an EMBL/GenBank/DDBJ whole genome shotgun (WGS) entry which is preliminary data.</text>
</comment>
<dbReference type="Proteomes" id="UP000249422">
    <property type="component" value="Unassembled WGS sequence"/>
</dbReference>
<organism evidence="1 2">
    <name type="scientific">Aeromonas salmonicida</name>
    <dbReference type="NCBI Taxonomy" id="645"/>
    <lineage>
        <taxon>Bacteria</taxon>
        <taxon>Pseudomonadati</taxon>
        <taxon>Pseudomonadota</taxon>
        <taxon>Gammaproteobacteria</taxon>
        <taxon>Aeromonadales</taxon>
        <taxon>Aeromonadaceae</taxon>
        <taxon>Aeromonas</taxon>
    </lineage>
</organism>